<dbReference type="InterPro" id="IPR050231">
    <property type="entry name" value="Iron_ascorbate_oxido_reductase"/>
</dbReference>
<dbReference type="GO" id="GO:0046872">
    <property type="term" value="F:metal ion binding"/>
    <property type="evidence" value="ECO:0007669"/>
    <property type="project" value="UniProtKB-KW"/>
</dbReference>
<accession>A0A5N7B4Y5</accession>
<keyword evidence="2" id="KW-0560">Oxidoreductase</keyword>
<reference evidence="4 5" key="1">
    <citation type="submission" date="2019-04" db="EMBL/GenBank/DDBJ databases">
        <title>Friends and foes A comparative genomics studyof 23 Aspergillus species from section Flavi.</title>
        <authorList>
            <consortium name="DOE Joint Genome Institute"/>
            <person name="Kjaerbolling I."/>
            <person name="Vesth T."/>
            <person name="Frisvad J.C."/>
            <person name="Nybo J.L."/>
            <person name="Theobald S."/>
            <person name="Kildgaard S."/>
            <person name="Isbrandt T."/>
            <person name="Kuo A."/>
            <person name="Sato A."/>
            <person name="Lyhne E.K."/>
            <person name="Kogle M.E."/>
            <person name="Wiebenga A."/>
            <person name="Kun R.S."/>
            <person name="Lubbers R.J."/>
            <person name="Makela M.R."/>
            <person name="Barry K."/>
            <person name="Chovatia M."/>
            <person name="Clum A."/>
            <person name="Daum C."/>
            <person name="Haridas S."/>
            <person name="He G."/>
            <person name="LaButti K."/>
            <person name="Lipzen A."/>
            <person name="Mondo S."/>
            <person name="Riley R."/>
            <person name="Salamov A."/>
            <person name="Simmons B.A."/>
            <person name="Magnuson J.K."/>
            <person name="Henrissat B."/>
            <person name="Mortensen U.H."/>
            <person name="Larsen T.O."/>
            <person name="Devries R.P."/>
            <person name="Grigoriev I.V."/>
            <person name="Machida M."/>
            <person name="Baker S.E."/>
            <person name="Andersen M.R."/>
        </authorList>
    </citation>
    <scope>NUCLEOTIDE SEQUENCE [LARGE SCALE GENOMIC DNA]</scope>
    <source>
        <strain evidence="4 5">IBT 29228</strain>
    </source>
</reference>
<keyword evidence="2" id="KW-0408">Iron</keyword>
<dbReference type="PANTHER" id="PTHR47990">
    <property type="entry name" value="2-OXOGLUTARATE (2OG) AND FE(II)-DEPENDENT OXYGENASE SUPERFAMILY PROTEIN-RELATED"/>
    <property type="match status" value="1"/>
</dbReference>
<dbReference type="OrthoDB" id="288590at2759"/>
<dbReference type="InterPro" id="IPR027443">
    <property type="entry name" value="IPNS-like_sf"/>
</dbReference>
<evidence type="ECO:0000313" key="5">
    <source>
        <dbReference type="Proteomes" id="UP000326198"/>
    </source>
</evidence>
<dbReference type="PROSITE" id="PS51471">
    <property type="entry name" value="FE2OG_OXY"/>
    <property type="match status" value="1"/>
</dbReference>
<gene>
    <name evidence="4" type="ORF">BDV26DRAFT_264372</name>
</gene>
<dbReference type="EMBL" id="ML736229">
    <property type="protein sequence ID" value="KAE8377061.1"/>
    <property type="molecule type" value="Genomic_DNA"/>
</dbReference>
<dbReference type="SUPFAM" id="SSF51197">
    <property type="entry name" value="Clavaminate synthase-like"/>
    <property type="match status" value="1"/>
</dbReference>
<proteinExistence type="inferred from homology"/>
<evidence type="ECO:0000313" key="4">
    <source>
        <dbReference type="EMBL" id="KAE8377061.1"/>
    </source>
</evidence>
<evidence type="ECO:0000256" key="1">
    <source>
        <dbReference type="ARBA" id="ARBA00008056"/>
    </source>
</evidence>
<dbReference type="Proteomes" id="UP000326198">
    <property type="component" value="Unassembled WGS sequence"/>
</dbReference>
<dbReference type="AlphaFoldDB" id="A0A5N7B4Y5"/>
<sequence length="273" mass="30548">MMQQTSDSLPPAIDFARLCRGDEPGLKAVIQRYGAFKVKNHGISVSARNECFSFCKSFFGQPDDLKTTDPAFLRFKGEKVKSTHIPKESLYVSKDKLCDYPPVQTLYKEIDKITPGLLQALSRTLALDPSLESFHNDKIDQLALHHYPDIPGASERNPAHRDWDLLTILIYEDTRSSNGLEVAELPATDNAEFTPVDPGPDEITILLGSTLPKLSKLHGWGGIRSCLHRVSGTGERYSIGCFINVDDDTRLNEEGTTARSHREMWETKSKVKD</sequence>
<dbReference type="Pfam" id="PF03171">
    <property type="entry name" value="2OG-FeII_Oxy"/>
    <property type="match status" value="1"/>
</dbReference>
<dbReference type="InterPro" id="IPR005123">
    <property type="entry name" value="Oxoglu/Fe-dep_dioxygenase_dom"/>
</dbReference>
<comment type="similarity">
    <text evidence="1 2">Belongs to the iron/ascorbate-dependent oxidoreductase family.</text>
</comment>
<dbReference type="GO" id="GO:0016491">
    <property type="term" value="F:oxidoreductase activity"/>
    <property type="evidence" value="ECO:0007669"/>
    <property type="project" value="UniProtKB-KW"/>
</dbReference>
<dbReference type="InterPro" id="IPR044861">
    <property type="entry name" value="IPNS-like_FE2OG_OXY"/>
</dbReference>
<protein>
    <recommendedName>
        <fullName evidence="3">Fe2OG dioxygenase domain-containing protein</fullName>
    </recommendedName>
</protein>
<evidence type="ECO:0000256" key="2">
    <source>
        <dbReference type="RuleBase" id="RU003682"/>
    </source>
</evidence>
<keyword evidence="5" id="KW-1185">Reference proteome</keyword>
<dbReference type="Gene3D" id="2.60.120.330">
    <property type="entry name" value="B-lactam Antibiotic, Isopenicillin N Synthase, Chain"/>
    <property type="match status" value="1"/>
</dbReference>
<organism evidence="4 5">
    <name type="scientific">Aspergillus bertholletiae</name>
    <dbReference type="NCBI Taxonomy" id="1226010"/>
    <lineage>
        <taxon>Eukaryota</taxon>
        <taxon>Fungi</taxon>
        <taxon>Dikarya</taxon>
        <taxon>Ascomycota</taxon>
        <taxon>Pezizomycotina</taxon>
        <taxon>Eurotiomycetes</taxon>
        <taxon>Eurotiomycetidae</taxon>
        <taxon>Eurotiales</taxon>
        <taxon>Aspergillaceae</taxon>
        <taxon>Aspergillus</taxon>
        <taxon>Aspergillus subgen. Circumdati</taxon>
    </lineage>
</organism>
<name>A0A5N7B4Y5_9EURO</name>
<keyword evidence="2" id="KW-0479">Metal-binding</keyword>
<feature type="domain" description="Fe2OG dioxygenase" evidence="3">
    <location>
        <begin position="138"/>
        <end position="245"/>
    </location>
</feature>
<evidence type="ECO:0000259" key="3">
    <source>
        <dbReference type="PROSITE" id="PS51471"/>
    </source>
</evidence>